<organism evidence="6 7">
    <name type="scientific">Halorientalis brevis</name>
    <dbReference type="NCBI Taxonomy" id="1126241"/>
    <lineage>
        <taxon>Archaea</taxon>
        <taxon>Methanobacteriati</taxon>
        <taxon>Methanobacteriota</taxon>
        <taxon>Stenosarchaea group</taxon>
        <taxon>Halobacteria</taxon>
        <taxon>Halobacteriales</taxon>
        <taxon>Haloarculaceae</taxon>
        <taxon>Halorientalis</taxon>
    </lineage>
</organism>
<evidence type="ECO:0000256" key="3">
    <source>
        <dbReference type="ARBA" id="ARBA00022741"/>
    </source>
</evidence>
<dbReference type="SUPFAM" id="SSF52540">
    <property type="entry name" value="P-loop containing nucleoside triphosphate hydrolases"/>
    <property type="match status" value="1"/>
</dbReference>
<evidence type="ECO:0000259" key="5">
    <source>
        <dbReference type="PROSITE" id="PS50893"/>
    </source>
</evidence>
<keyword evidence="2" id="KW-0813">Transport</keyword>
<keyword evidence="3" id="KW-0547">Nucleotide-binding</keyword>
<dbReference type="Proteomes" id="UP001597119">
    <property type="component" value="Unassembled WGS sequence"/>
</dbReference>
<dbReference type="PANTHER" id="PTHR42711">
    <property type="entry name" value="ABC TRANSPORTER ATP-BINDING PROTEIN"/>
    <property type="match status" value="1"/>
</dbReference>
<dbReference type="RefSeq" id="WP_247375209.1">
    <property type="nucleotide sequence ID" value="NZ_JALLGV010000001.1"/>
</dbReference>
<evidence type="ECO:0000256" key="2">
    <source>
        <dbReference type="ARBA" id="ARBA00022448"/>
    </source>
</evidence>
<reference evidence="6 7" key="1">
    <citation type="journal article" date="2019" name="Int. J. Syst. Evol. Microbiol.">
        <title>The Global Catalogue of Microorganisms (GCM) 10K type strain sequencing project: providing services to taxonomists for standard genome sequencing and annotation.</title>
        <authorList>
            <consortium name="The Broad Institute Genomics Platform"/>
            <consortium name="The Broad Institute Genome Sequencing Center for Infectious Disease"/>
            <person name="Wu L."/>
            <person name="Ma J."/>
        </authorList>
    </citation>
    <scope>NUCLEOTIDE SEQUENCE [LARGE SCALE GENOMIC DNA]</scope>
    <source>
        <strain evidence="6 7">CGMCC 1.12125</strain>
    </source>
</reference>
<dbReference type="PANTHER" id="PTHR42711:SF5">
    <property type="entry name" value="ABC TRANSPORTER ATP-BINDING PROTEIN NATA"/>
    <property type="match status" value="1"/>
</dbReference>
<dbReference type="InterPro" id="IPR027417">
    <property type="entry name" value="P-loop_NTPase"/>
</dbReference>
<sequence length="236" mass="25659">MAVVELRNVTKRYDDVTALTGVDLTVQQGTFHCLVGPNGSGKTTLFRTVLGLTTPTSGEVSLPDGRIGCGFQRANFYRGLTVAENLSVFSALVGATDDAWRAELVTTLRLDRVMDRSAAELSGGFAKKLDLALALLDKPDVLFLDEPLGDLDDVSKNRLLDFLGEYRDAGNAVVVSTHHLTEFDPLVDHLTVLYDGDVVVDADRDALSLGERDTLHELYVDRIMALERGESSADSE</sequence>
<dbReference type="SMART" id="SM00382">
    <property type="entry name" value="AAA"/>
    <property type="match status" value="1"/>
</dbReference>
<keyword evidence="7" id="KW-1185">Reference proteome</keyword>
<dbReference type="InterPro" id="IPR003439">
    <property type="entry name" value="ABC_transporter-like_ATP-bd"/>
</dbReference>
<name>A0ABD6CAE9_9EURY</name>
<dbReference type="InterPro" id="IPR003593">
    <property type="entry name" value="AAA+_ATPase"/>
</dbReference>
<dbReference type="EMBL" id="JBHUDJ010000003">
    <property type="protein sequence ID" value="MFD1587090.1"/>
    <property type="molecule type" value="Genomic_DNA"/>
</dbReference>
<dbReference type="Gene3D" id="3.40.50.300">
    <property type="entry name" value="P-loop containing nucleotide triphosphate hydrolases"/>
    <property type="match status" value="1"/>
</dbReference>
<protein>
    <submittedName>
        <fullName evidence="6">ATP-binding cassette domain-containing protein</fullName>
    </submittedName>
</protein>
<comment type="similarity">
    <text evidence="1">Belongs to the ABC transporter superfamily.</text>
</comment>
<evidence type="ECO:0000313" key="6">
    <source>
        <dbReference type="EMBL" id="MFD1587090.1"/>
    </source>
</evidence>
<keyword evidence="4 6" id="KW-0067">ATP-binding</keyword>
<feature type="domain" description="ABC transporter" evidence="5">
    <location>
        <begin position="4"/>
        <end position="220"/>
    </location>
</feature>
<comment type="caution">
    <text evidence="6">The sequence shown here is derived from an EMBL/GenBank/DDBJ whole genome shotgun (WGS) entry which is preliminary data.</text>
</comment>
<dbReference type="Pfam" id="PF00005">
    <property type="entry name" value="ABC_tran"/>
    <property type="match status" value="1"/>
</dbReference>
<evidence type="ECO:0000256" key="4">
    <source>
        <dbReference type="ARBA" id="ARBA00022840"/>
    </source>
</evidence>
<dbReference type="AlphaFoldDB" id="A0ABD6CAE9"/>
<evidence type="ECO:0000313" key="7">
    <source>
        <dbReference type="Proteomes" id="UP001597119"/>
    </source>
</evidence>
<proteinExistence type="inferred from homology"/>
<dbReference type="PROSITE" id="PS50893">
    <property type="entry name" value="ABC_TRANSPORTER_2"/>
    <property type="match status" value="1"/>
</dbReference>
<dbReference type="CDD" id="cd03230">
    <property type="entry name" value="ABC_DR_subfamily_A"/>
    <property type="match status" value="1"/>
</dbReference>
<gene>
    <name evidence="6" type="ORF">ACFR9U_08840</name>
</gene>
<dbReference type="InterPro" id="IPR050763">
    <property type="entry name" value="ABC_transporter_ATP-binding"/>
</dbReference>
<evidence type="ECO:0000256" key="1">
    <source>
        <dbReference type="ARBA" id="ARBA00005417"/>
    </source>
</evidence>
<dbReference type="GO" id="GO:0005524">
    <property type="term" value="F:ATP binding"/>
    <property type="evidence" value="ECO:0007669"/>
    <property type="project" value="UniProtKB-KW"/>
</dbReference>
<accession>A0ABD6CAE9</accession>